<comment type="caution">
    <text evidence="7">The sequence shown here is derived from an EMBL/GenBank/DDBJ whole genome shotgun (WGS) entry which is preliminary data.</text>
</comment>
<dbReference type="AlphaFoldDB" id="A0A972GWE8"/>
<evidence type="ECO:0000256" key="1">
    <source>
        <dbReference type="ARBA" id="ARBA00001231"/>
    </source>
</evidence>
<dbReference type="GO" id="GO:0004563">
    <property type="term" value="F:beta-N-acetylhexosaminidase activity"/>
    <property type="evidence" value="ECO:0007669"/>
    <property type="project" value="UniProtKB-EC"/>
</dbReference>
<dbReference type="Pfam" id="PF00933">
    <property type="entry name" value="Glyco_hydro_3"/>
    <property type="match status" value="1"/>
</dbReference>
<evidence type="ECO:0000313" key="7">
    <source>
        <dbReference type="EMBL" id="NOU97370.1"/>
    </source>
</evidence>
<dbReference type="SUPFAM" id="SSF51445">
    <property type="entry name" value="(Trans)glycosidases"/>
    <property type="match status" value="1"/>
</dbReference>
<evidence type="ECO:0000313" key="8">
    <source>
        <dbReference type="Proteomes" id="UP000641588"/>
    </source>
</evidence>
<dbReference type="InterPro" id="IPR017853">
    <property type="entry name" value="GH"/>
</dbReference>
<feature type="domain" description="Glycoside hydrolase family 3 N-terminal" evidence="6">
    <location>
        <begin position="27"/>
        <end position="347"/>
    </location>
</feature>
<dbReference type="PROSITE" id="PS00775">
    <property type="entry name" value="GLYCOSYL_HYDROL_F3"/>
    <property type="match status" value="1"/>
</dbReference>
<dbReference type="InterPro" id="IPR001764">
    <property type="entry name" value="Glyco_hydro_3_N"/>
</dbReference>
<dbReference type="Gene3D" id="3.20.20.300">
    <property type="entry name" value="Glycoside hydrolase, family 3, N-terminal domain"/>
    <property type="match status" value="1"/>
</dbReference>
<comment type="catalytic activity">
    <reaction evidence="1">
        <text>Hydrolysis of terminal non-reducing N-acetyl-D-hexosamine residues in N-acetyl-beta-D-hexosaminides.</text>
        <dbReference type="EC" id="3.2.1.52"/>
    </reaction>
</comment>
<dbReference type="InterPro" id="IPR050226">
    <property type="entry name" value="NagZ_Beta-hexosaminidase"/>
</dbReference>
<dbReference type="Gene3D" id="3.40.50.1700">
    <property type="entry name" value="Glycoside hydrolase family 3 C-terminal domain"/>
    <property type="match status" value="1"/>
</dbReference>
<sequence>MVNLKAKPFNLSNEDITWVETTIDSMTIEEKIGQLFINLGYRHDQEYLKDILEKYHIGGVRYNPNNAETIYEQNKYLQENSKIPLLIAANVESGGNGACTDGTLIGTHIQIGATKDPQYAYQLGYVSGVEGAAIGCNWSFAPVVDINYNWRNPVTMTRCFSDKPEVVLDMSEAYFKGICKSGFAAAMKHFPGDGVDERDHHLLTSVNTLSCEEWDQTYGKVYHGMIEAGVHSVMIGHIKLPAYSRRLNPNLTDAEILPATLSPELVTGLLRDKLGFNGLVLTDASAMLGLTSAMKRSDILPHTIAAGCDMFLFFNDPEEDFSFMMDGYKNGIITEQRLTDALKRILGLKASLGLHNKQRAGTLVPPISALSVIGCETHKAIAREVADQSITLVKQTRAELPLKPETHRRIMLYVLGDDLVFFGQKQQGVKDIIVEELEKVGFEVTLFVPQTAQIAQVKQESAENKQAPVAVQRFKREKVSIFTNSFDAVILFANVQEFAQANYARIKWSSPMSSEIPWYVTSLPTVFVSLHNPFHLYDVPMVKTYINAYAPTRTVIQETIKKILGESSFKGQCEVDAFCGLWDTRI</sequence>
<dbReference type="Proteomes" id="UP000641588">
    <property type="component" value="Unassembled WGS sequence"/>
</dbReference>
<dbReference type="InterPro" id="IPR019800">
    <property type="entry name" value="Glyco_hydro_3_AS"/>
</dbReference>
<dbReference type="EC" id="3.2.1.52" evidence="3"/>
<protein>
    <recommendedName>
        <fullName evidence="3">beta-N-acetylhexosaminidase</fullName>
        <ecNumber evidence="3">3.2.1.52</ecNumber>
    </recommendedName>
</protein>
<dbReference type="EMBL" id="WHOD01000109">
    <property type="protein sequence ID" value="NOU97370.1"/>
    <property type="molecule type" value="Genomic_DNA"/>
</dbReference>
<keyword evidence="5" id="KW-0326">Glycosidase</keyword>
<evidence type="ECO:0000256" key="3">
    <source>
        <dbReference type="ARBA" id="ARBA00012663"/>
    </source>
</evidence>
<reference evidence="7" key="1">
    <citation type="submission" date="2019-10" db="EMBL/GenBank/DDBJ databases">
        <title>Description of Paenibacillus glebae sp. nov.</title>
        <authorList>
            <person name="Carlier A."/>
            <person name="Qi S."/>
        </authorList>
    </citation>
    <scope>NUCLEOTIDE SEQUENCE</scope>
    <source>
        <strain evidence="7">LMG 31456</strain>
    </source>
</reference>
<dbReference type="InterPro" id="IPR036962">
    <property type="entry name" value="Glyco_hydro_3_N_sf"/>
</dbReference>
<dbReference type="GO" id="GO:0009254">
    <property type="term" value="P:peptidoglycan turnover"/>
    <property type="evidence" value="ECO:0007669"/>
    <property type="project" value="TreeGrafter"/>
</dbReference>
<proteinExistence type="inferred from homology"/>
<evidence type="ECO:0000256" key="5">
    <source>
        <dbReference type="ARBA" id="ARBA00023295"/>
    </source>
</evidence>
<keyword evidence="4" id="KW-0378">Hydrolase</keyword>
<evidence type="ECO:0000256" key="2">
    <source>
        <dbReference type="ARBA" id="ARBA00005336"/>
    </source>
</evidence>
<evidence type="ECO:0000259" key="6">
    <source>
        <dbReference type="Pfam" id="PF00933"/>
    </source>
</evidence>
<dbReference type="GO" id="GO:0005975">
    <property type="term" value="P:carbohydrate metabolic process"/>
    <property type="evidence" value="ECO:0007669"/>
    <property type="project" value="InterPro"/>
</dbReference>
<organism evidence="7 8">
    <name type="scientific">Paenibacillus foliorum</name>
    <dbReference type="NCBI Taxonomy" id="2654974"/>
    <lineage>
        <taxon>Bacteria</taxon>
        <taxon>Bacillati</taxon>
        <taxon>Bacillota</taxon>
        <taxon>Bacilli</taxon>
        <taxon>Bacillales</taxon>
        <taxon>Paenibacillaceae</taxon>
        <taxon>Paenibacillus</taxon>
    </lineage>
</organism>
<name>A0A972GWE8_9BACL</name>
<keyword evidence="8" id="KW-1185">Reference proteome</keyword>
<gene>
    <name evidence="7" type="ORF">GC093_29680</name>
</gene>
<dbReference type="InterPro" id="IPR036881">
    <property type="entry name" value="Glyco_hydro_3_C_sf"/>
</dbReference>
<dbReference type="PANTHER" id="PTHR30480:SF13">
    <property type="entry name" value="BETA-HEXOSAMINIDASE"/>
    <property type="match status" value="1"/>
</dbReference>
<comment type="similarity">
    <text evidence="2">Belongs to the glycosyl hydrolase 3 family.</text>
</comment>
<evidence type="ECO:0000256" key="4">
    <source>
        <dbReference type="ARBA" id="ARBA00022801"/>
    </source>
</evidence>
<dbReference type="PANTHER" id="PTHR30480">
    <property type="entry name" value="BETA-HEXOSAMINIDASE-RELATED"/>
    <property type="match status" value="1"/>
</dbReference>
<dbReference type="RefSeq" id="WP_171655602.1">
    <property type="nucleotide sequence ID" value="NZ_WHOD01000109.1"/>
</dbReference>
<accession>A0A972GWE8</accession>